<accession>A0ABP7I2U8</accession>
<gene>
    <name evidence="5" type="ORF">GCM10022380_30340</name>
</gene>
<dbReference type="Pfam" id="PF14525">
    <property type="entry name" value="AraC_binding_2"/>
    <property type="match status" value="1"/>
</dbReference>
<dbReference type="PROSITE" id="PS01124">
    <property type="entry name" value="HTH_ARAC_FAMILY_2"/>
    <property type="match status" value="1"/>
</dbReference>
<sequence>MSRVLCPHRLDVIDPRWPLDARMNSTRLHHLVVNYVEYSAPVLVEPGETGSFSVVQAHLRGQGTVSSGQDQVLATRDRIVVSSSREPLRMSLTADSCLVLLRIDSSAVETVLTGFLGEDLRQPVRFELGMHVAYGAPRSWYRSLLDCVARVDKRDAVLVSPVRIDRFEQAMIFQLLAVQHNNYSSVIDEPVKPASARLVRSAVELIETGSGVPPTEIAVARDLGVGLRHLRAAFKHHRGATLADHLLGVRLQRARRDLLTADPREVTLNEVTQRWGFDVHSFVPWYQAAFGETPDLTLRQ</sequence>
<protein>
    <recommendedName>
        <fullName evidence="4">HTH araC/xylS-type domain-containing protein</fullName>
    </recommendedName>
</protein>
<name>A0ABP7I2U8_9PSEU</name>
<keyword evidence="6" id="KW-1185">Reference proteome</keyword>
<evidence type="ECO:0000259" key="4">
    <source>
        <dbReference type="PROSITE" id="PS01124"/>
    </source>
</evidence>
<dbReference type="PANTHER" id="PTHR47893">
    <property type="entry name" value="REGULATORY PROTEIN PCHR"/>
    <property type="match status" value="1"/>
</dbReference>
<evidence type="ECO:0000313" key="6">
    <source>
        <dbReference type="Proteomes" id="UP001501624"/>
    </source>
</evidence>
<evidence type="ECO:0000256" key="2">
    <source>
        <dbReference type="ARBA" id="ARBA00023125"/>
    </source>
</evidence>
<dbReference type="InterPro" id="IPR018062">
    <property type="entry name" value="HTH_AraC-typ_CS"/>
</dbReference>
<feature type="domain" description="HTH araC/xylS-type" evidence="4">
    <location>
        <begin position="200"/>
        <end position="300"/>
    </location>
</feature>
<dbReference type="PROSITE" id="PS00041">
    <property type="entry name" value="HTH_ARAC_FAMILY_1"/>
    <property type="match status" value="1"/>
</dbReference>
<dbReference type="InterPro" id="IPR035418">
    <property type="entry name" value="AraC-bd_2"/>
</dbReference>
<dbReference type="EMBL" id="BAABCM010000003">
    <property type="protein sequence ID" value="GAA3810492.1"/>
    <property type="molecule type" value="Genomic_DNA"/>
</dbReference>
<keyword evidence="1" id="KW-0805">Transcription regulation</keyword>
<evidence type="ECO:0000313" key="5">
    <source>
        <dbReference type="EMBL" id="GAA3810492.1"/>
    </source>
</evidence>
<comment type="caution">
    <text evidence="5">The sequence shown here is derived from an EMBL/GenBank/DDBJ whole genome shotgun (WGS) entry which is preliminary data.</text>
</comment>
<dbReference type="Proteomes" id="UP001501624">
    <property type="component" value="Unassembled WGS sequence"/>
</dbReference>
<evidence type="ECO:0000256" key="1">
    <source>
        <dbReference type="ARBA" id="ARBA00023015"/>
    </source>
</evidence>
<dbReference type="Gene3D" id="1.10.10.60">
    <property type="entry name" value="Homeodomain-like"/>
    <property type="match status" value="1"/>
</dbReference>
<dbReference type="PANTHER" id="PTHR47893:SF1">
    <property type="entry name" value="REGULATORY PROTEIN PCHR"/>
    <property type="match status" value="1"/>
</dbReference>
<organism evidence="5 6">
    <name type="scientific">Amycolatopsis tucumanensis</name>
    <dbReference type="NCBI Taxonomy" id="401106"/>
    <lineage>
        <taxon>Bacteria</taxon>
        <taxon>Bacillati</taxon>
        <taxon>Actinomycetota</taxon>
        <taxon>Actinomycetes</taxon>
        <taxon>Pseudonocardiales</taxon>
        <taxon>Pseudonocardiaceae</taxon>
        <taxon>Amycolatopsis</taxon>
    </lineage>
</organism>
<proteinExistence type="predicted"/>
<dbReference type="InterPro" id="IPR053142">
    <property type="entry name" value="PchR_regulatory_protein"/>
</dbReference>
<keyword evidence="2" id="KW-0238">DNA-binding</keyword>
<dbReference type="InterPro" id="IPR018060">
    <property type="entry name" value="HTH_AraC"/>
</dbReference>
<dbReference type="RefSeq" id="WP_237338372.1">
    <property type="nucleotide sequence ID" value="NZ_BAABCM010000003.1"/>
</dbReference>
<dbReference type="SMART" id="SM00342">
    <property type="entry name" value="HTH_ARAC"/>
    <property type="match status" value="1"/>
</dbReference>
<reference evidence="6" key="1">
    <citation type="journal article" date="2019" name="Int. J. Syst. Evol. Microbiol.">
        <title>The Global Catalogue of Microorganisms (GCM) 10K type strain sequencing project: providing services to taxonomists for standard genome sequencing and annotation.</title>
        <authorList>
            <consortium name="The Broad Institute Genomics Platform"/>
            <consortium name="The Broad Institute Genome Sequencing Center for Infectious Disease"/>
            <person name="Wu L."/>
            <person name="Ma J."/>
        </authorList>
    </citation>
    <scope>NUCLEOTIDE SEQUENCE [LARGE SCALE GENOMIC DNA]</scope>
    <source>
        <strain evidence="6">JCM 17017</strain>
    </source>
</reference>
<keyword evidence="3" id="KW-0804">Transcription</keyword>
<dbReference type="Pfam" id="PF12833">
    <property type="entry name" value="HTH_18"/>
    <property type="match status" value="1"/>
</dbReference>
<evidence type="ECO:0000256" key="3">
    <source>
        <dbReference type="ARBA" id="ARBA00023163"/>
    </source>
</evidence>